<sequence length="246" mass="26405">MSFCTQCLRYEKHLAVLQTHHGTIDTIKTVLKQSRQPIWPFKRTGDSAETHTALACTGLQQLKIISAQTAAHKGLHMTASVLDQEPMVLLTTEPLVPLTPAPPLTLLLDPLVAIRLDPLVPVLPGPLTTVIHSGRPIGTHSTTPTCTPSTRTAASSAYTKVADSSSSLYTGDTSYDLFSNEYKPTQSARSAGTAGGRCGYNSSGSVTSSDSQHNVMRQLNAPMGNQDNGGARPKQYKGIEFYSRVI</sequence>
<keyword evidence="3" id="KW-1185">Reference proteome</keyword>
<dbReference type="Proteomes" id="UP000230750">
    <property type="component" value="Unassembled WGS sequence"/>
</dbReference>
<reference evidence="2 3" key="1">
    <citation type="journal article" date="2017" name="PLoS Biol.">
        <title>The sea cucumber genome provides insights into morphological evolution and visceral regeneration.</title>
        <authorList>
            <person name="Zhang X."/>
            <person name="Sun L."/>
            <person name="Yuan J."/>
            <person name="Sun Y."/>
            <person name="Gao Y."/>
            <person name="Zhang L."/>
            <person name="Li S."/>
            <person name="Dai H."/>
            <person name="Hamel J.F."/>
            <person name="Liu C."/>
            <person name="Yu Y."/>
            <person name="Liu S."/>
            <person name="Lin W."/>
            <person name="Guo K."/>
            <person name="Jin S."/>
            <person name="Xu P."/>
            <person name="Storey K.B."/>
            <person name="Huan P."/>
            <person name="Zhang T."/>
            <person name="Zhou Y."/>
            <person name="Zhang J."/>
            <person name="Lin C."/>
            <person name="Li X."/>
            <person name="Xing L."/>
            <person name="Huo D."/>
            <person name="Sun M."/>
            <person name="Wang L."/>
            <person name="Mercier A."/>
            <person name="Li F."/>
            <person name="Yang H."/>
            <person name="Xiang J."/>
        </authorList>
    </citation>
    <scope>NUCLEOTIDE SEQUENCE [LARGE SCALE GENOMIC DNA]</scope>
    <source>
        <strain evidence="2">Shaxun</strain>
        <tissue evidence="2">Muscle</tissue>
    </source>
</reference>
<feature type="compositionally biased region" description="Polar residues" evidence="1">
    <location>
        <begin position="200"/>
        <end position="212"/>
    </location>
</feature>
<name>A0A2G8JMB5_STIJA</name>
<evidence type="ECO:0000313" key="3">
    <source>
        <dbReference type="Proteomes" id="UP000230750"/>
    </source>
</evidence>
<organism evidence="2 3">
    <name type="scientific">Stichopus japonicus</name>
    <name type="common">Sea cucumber</name>
    <dbReference type="NCBI Taxonomy" id="307972"/>
    <lineage>
        <taxon>Eukaryota</taxon>
        <taxon>Metazoa</taxon>
        <taxon>Echinodermata</taxon>
        <taxon>Eleutherozoa</taxon>
        <taxon>Echinozoa</taxon>
        <taxon>Holothuroidea</taxon>
        <taxon>Aspidochirotacea</taxon>
        <taxon>Aspidochirotida</taxon>
        <taxon>Stichopodidae</taxon>
        <taxon>Apostichopus</taxon>
    </lineage>
</organism>
<evidence type="ECO:0000313" key="2">
    <source>
        <dbReference type="EMBL" id="PIK36904.1"/>
    </source>
</evidence>
<gene>
    <name evidence="2" type="ORF">BSL78_26259</name>
</gene>
<accession>A0A2G8JMB5</accession>
<dbReference type="EMBL" id="MRZV01001596">
    <property type="protein sequence ID" value="PIK36904.1"/>
    <property type="molecule type" value="Genomic_DNA"/>
</dbReference>
<dbReference type="AlphaFoldDB" id="A0A2G8JMB5"/>
<comment type="caution">
    <text evidence="2">The sequence shown here is derived from an EMBL/GenBank/DDBJ whole genome shotgun (WGS) entry which is preliminary data.</text>
</comment>
<protein>
    <submittedName>
        <fullName evidence="2">Uncharacterized protein</fullName>
    </submittedName>
</protein>
<proteinExistence type="predicted"/>
<evidence type="ECO:0000256" key="1">
    <source>
        <dbReference type="SAM" id="MobiDB-lite"/>
    </source>
</evidence>
<feature type="region of interest" description="Disordered" evidence="1">
    <location>
        <begin position="186"/>
        <end position="212"/>
    </location>
</feature>